<dbReference type="InterPro" id="IPR013658">
    <property type="entry name" value="SGL"/>
</dbReference>
<protein>
    <recommendedName>
        <fullName evidence="2">SMP-30/Gluconolactonase/LRE-like region domain-containing protein</fullName>
    </recommendedName>
</protein>
<proteinExistence type="inferred from homology"/>
<organism evidence="3 4">
    <name type="scientific">Rhodovibrio sodomensis</name>
    <dbReference type="NCBI Taxonomy" id="1088"/>
    <lineage>
        <taxon>Bacteria</taxon>
        <taxon>Pseudomonadati</taxon>
        <taxon>Pseudomonadota</taxon>
        <taxon>Alphaproteobacteria</taxon>
        <taxon>Rhodospirillales</taxon>
        <taxon>Rhodovibrionaceae</taxon>
        <taxon>Rhodovibrio</taxon>
    </lineage>
</organism>
<reference evidence="3 4" key="1">
    <citation type="journal article" date="2020" name="Microorganisms">
        <title>Osmotic Adaptation and Compatible Solute Biosynthesis of Phototrophic Bacteria as Revealed from Genome Analyses.</title>
        <authorList>
            <person name="Imhoff J.F."/>
            <person name="Rahn T."/>
            <person name="Kunzel S."/>
            <person name="Keller A."/>
            <person name="Neulinger S.C."/>
        </authorList>
    </citation>
    <scope>NUCLEOTIDE SEQUENCE [LARGE SCALE GENOMIC DNA]</scope>
    <source>
        <strain evidence="3 4">DSM 9895</strain>
    </source>
</reference>
<dbReference type="EMBL" id="NRRL01000112">
    <property type="protein sequence ID" value="MBK1670731.1"/>
    <property type="molecule type" value="Genomic_DNA"/>
</dbReference>
<name>A0ABS1DL47_9PROT</name>
<comment type="caution">
    <text evidence="3">The sequence shown here is derived from an EMBL/GenBank/DDBJ whole genome shotgun (WGS) entry which is preliminary data.</text>
</comment>
<evidence type="ECO:0000256" key="1">
    <source>
        <dbReference type="ARBA" id="ARBA00008853"/>
    </source>
</evidence>
<dbReference type="InterPro" id="IPR005511">
    <property type="entry name" value="SMP-30"/>
</dbReference>
<dbReference type="PRINTS" id="PR01790">
    <property type="entry name" value="SMP30FAMILY"/>
</dbReference>
<dbReference type="RefSeq" id="WP_200343175.1">
    <property type="nucleotide sequence ID" value="NZ_NRRL01000112.1"/>
</dbReference>
<feature type="domain" description="SMP-30/Gluconolactonase/LRE-like region" evidence="2">
    <location>
        <begin position="13"/>
        <end position="254"/>
    </location>
</feature>
<dbReference type="InterPro" id="IPR011042">
    <property type="entry name" value="6-blade_b-propeller_TolB-like"/>
</dbReference>
<comment type="similarity">
    <text evidence="1">Belongs to the SMP-30/CGR1 family.</text>
</comment>
<dbReference type="PANTHER" id="PTHR10907">
    <property type="entry name" value="REGUCALCIN"/>
    <property type="match status" value="1"/>
</dbReference>
<sequence length="289" mass="31470">MQPRCVAEVGNTLGEGPTWAVDEQALYWVDIKARRLQRLVPQSGAIDRWQLPEQIGCAAPRAGGGAIVALQSGFAFFDLEGGGLDWIERPEPERPGNRMNDGKCDRQGRFWAGTMDDNETQSTGALYRVDPDLSVHRLESGIGIPNALAWSPDSRTMYFADTVARTIYAYEHDPDTGAIANKRVFAPPHDQPGNPDGATVDAEGYLWSAQWDGWRILRYAPDGRVDRALDLPVQRPTSCAFGGPDLRTLFITTASIGLDAQALARQPLAGNLLAVDLDVAGLPERPFAG</sequence>
<evidence type="ECO:0000313" key="4">
    <source>
        <dbReference type="Proteomes" id="UP001296873"/>
    </source>
</evidence>
<dbReference type="SUPFAM" id="SSF63829">
    <property type="entry name" value="Calcium-dependent phosphotriesterase"/>
    <property type="match status" value="1"/>
</dbReference>
<dbReference type="Proteomes" id="UP001296873">
    <property type="component" value="Unassembled WGS sequence"/>
</dbReference>
<gene>
    <name evidence="3" type="ORF">CKO28_22175</name>
</gene>
<dbReference type="PANTHER" id="PTHR10907:SF47">
    <property type="entry name" value="REGUCALCIN"/>
    <property type="match status" value="1"/>
</dbReference>
<evidence type="ECO:0000259" key="2">
    <source>
        <dbReference type="Pfam" id="PF08450"/>
    </source>
</evidence>
<evidence type="ECO:0000313" key="3">
    <source>
        <dbReference type="EMBL" id="MBK1670731.1"/>
    </source>
</evidence>
<accession>A0ABS1DL47</accession>
<dbReference type="Pfam" id="PF08450">
    <property type="entry name" value="SGL"/>
    <property type="match status" value="1"/>
</dbReference>
<keyword evidence="4" id="KW-1185">Reference proteome</keyword>
<dbReference type="Gene3D" id="2.120.10.30">
    <property type="entry name" value="TolB, C-terminal domain"/>
    <property type="match status" value="1"/>
</dbReference>